<dbReference type="PROSITE" id="PS50011">
    <property type="entry name" value="PROTEIN_KINASE_DOM"/>
    <property type="match status" value="1"/>
</dbReference>
<evidence type="ECO:0000259" key="2">
    <source>
        <dbReference type="PROSITE" id="PS50011"/>
    </source>
</evidence>
<sequence>MRVHHQWLGSCGTASRWAPPVGFITCTRSAREGSSTETSRPPTSSSLQISNLRYRPLPPAASKSTSSRLHVFTSQISDFGLAKWLPSEWTHRAISPIEGTFGYILLNSWIQATHSDARNGGADGIHRCLAPEYFMHGIVDEKTDVFAFGVFLLEIISGRKPVDGSHRSLLSWARPFLDDGSLQMLVDPRLGDGYDMEQLKRLSFAASLCIRATAALRPSMTEILELLEGGEISQDRWKMLEEEEVEEEFWGFDDLDDDDDDDDCDTPSTPSTGSSQP</sequence>
<keyword evidence="3" id="KW-0808">Transferase</keyword>
<evidence type="ECO:0000313" key="3">
    <source>
        <dbReference type="EMBL" id="URE02436.1"/>
    </source>
</evidence>
<dbReference type="EMBL" id="CP097507">
    <property type="protein sequence ID" value="URE02436.1"/>
    <property type="molecule type" value="Genomic_DNA"/>
</dbReference>
<dbReference type="SUPFAM" id="SSF56112">
    <property type="entry name" value="Protein kinase-like (PK-like)"/>
    <property type="match status" value="1"/>
</dbReference>
<dbReference type="PANTHER" id="PTHR47987:SF20">
    <property type="entry name" value="OS04G0654600 PROTEIN"/>
    <property type="match status" value="1"/>
</dbReference>
<dbReference type="AlphaFoldDB" id="A0A9E7K2G2"/>
<accession>A0A9E7K2G2</accession>
<proteinExistence type="predicted"/>
<dbReference type="GO" id="GO:0004672">
    <property type="term" value="F:protein kinase activity"/>
    <property type="evidence" value="ECO:0007669"/>
    <property type="project" value="InterPro"/>
</dbReference>
<dbReference type="InterPro" id="IPR046958">
    <property type="entry name" value="RBK1/2/STUNTED"/>
</dbReference>
<keyword evidence="3" id="KW-0418">Kinase</keyword>
<feature type="compositionally biased region" description="Low complexity" evidence="1">
    <location>
        <begin position="266"/>
        <end position="277"/>
    </location>
</feature>
<dbReference type="InterPro" id="IPR011009">
    <property type="entry name" value="Kinase-like_dom_sf"/>
</dbReference>
<dbReference type="Pfam" id="PF07714">
    <property type="entry name" value="PK_Tyr_Ser-Thr"/>
    <property type="match status" value="1"/>
</dbReference>
<feature type="compositionally biased region" description="Acidic residues" evidence="1">
    <location>
        <begin position="251"/>
        <end position="265"/>
    </location>
</feature>
<evidence type="ECO:0000256" key="1">
    <source>
        <dbReference type="SAM" id="MobiDB-lite"/>
    </source>
</evidence>
<dbReference type="PANTHER" id="PTHR47987">
    <property type="entry name" value="OS08G0249100 PROTEIN"/>
    <property type="match status" value="1"/>
</dbReference>
<dbReference type="InterPro" id="IPR001245">
    <property type="entry name" value="Ser-Thr/Tyr_kinase_cat_dom"/>
</dbReference>
<name>A0A9E7K2G2_9LILI</name>
<keyword evidence="4" id="KW-1185">Reference proteome</keyword>
<feature type="domain" description="Protein kinase" evidence="2">
    <location>
        <begin position="1"/>
        <end position="238"/>
    </location>
</feature>
<protein>
    <submittedName>
        <fullName evidence="3">Protein kinase domain containing protein</fullName>
    </submittedName>
</protein>
<organism evidence="3 4">
    <name type="scientific">Musa troglodytarum</name>
    <name type="common">fe'i banana</name>
    <dbReference type="NCBI Taxonomy" id="320322"/>
    <lineage>
        <taxon>Eukaryota</taxon>
        <taxon>Viridiplantae</taxon>
        <taxon>Streptophyta</taxon>
        <taxon>Embryophyta</taxon>
        <taxon>Tracheophyta</taxon>
        <taxon>Spermatophyta</taxon>
        <taxon>Magnoliopsida</taxon>
        <taxon>Liliopsida</taxon>
        <taxon>Zingiberales</taxon>
        <taxon>Musaceae</taxon>
        <taxon>Musa</taxon>
    </lineage>
</organism>
<dbReference type="Proteomes" id="UP001055439">
    <property type="component" value="Chromosome 5"/>
</dbReference>
<dbReference type="Gene3D" id="1.10.510.10">
    <property type="entry name" value="Transferase(Phosphotransferase) domain 1"/>
    <property type="match status" value="1"/>
</dbReference>
<feature type="region of interest" description="Disordered" evidence="1">
    <location>
        <begin position="251"/>
        <end position="277"/>
    </location>
</feature>
<evidence type="ECO:0000313" key="4">
    <source>
        <dbReference type="Proteomes" id="UP001055439"/>
    </source>
</evidence>
<dbReference type="GO" id="GO:0005524">
    <property type="term" value="F:ATP binding"/>
    <property type="evidence" value="ECO:0007669"/>
    <property type="project" value="InterPro"/>
</dbReference>
<dbReference type="OrthoDB" id="4062651at2759"/>
<reference evidence="3" key="1">
    <citation type="submission" date="2022-05" db="EMBL/GenBank/DDBJ databases">
        <title>The Musa troglodytarum L. genome provides insights into the mechanism of non-climacteric behaviour and enrichment of carotenoids.</title>
        <authorList>
            <person name="Wang J."/>
        </authorList>
    </citation>
    <scope>NUCLEOTIDE SEQUENCE</scope>
    <source>
        <tissue evidence="3">Leaf</tissue>
    </source>
</reference>
<dbReference type="InterPro" id="IPR000719">
    <property type="entry name" value="Prot_kinase_dom"/>
</dbReference>
<gene>
    <name evidence="3" type="ORF">MUK42_19724</name>
</gene>